<evidence type="ECO:0000256" key="6">
    <source>
        <dbReference type="PROSITE-ProRule" id="PRU00042"/>
    </source>
</evidence>
<dbReference type="InParanoid" id="G0MIV4"/>
<keyword evidence="3 6" id="KW-0863">Zinc-finger</keyword>
<dbReference type="GO" id="GO:0000785">
    <property type="term" value="C:chromatin"/>
    <property type="evidence" value="ECO:0007669"/>
    <property type="project" value="TreeGrafter"/>
</dbReference>
<dbReference type="FunCoup" id="G0MIV4">
    <property type="interactions" value="1453"/>
</dbReference>
<dbReference type="eggNOG" id="ENOG502RWTR">
    <property type="taxonomic scope" value="Eukaryota"/>
</dbReference>
<keyword evidence="10" id="KW-1185">Reference proteome</keyword>
<dbReference type="Pfam" id="PF00096">
    <property type="entry name" value="zf-C2H2"/>
    <property type="match status" value="2"/>
</dbReference>
<sequence length="453" mass="49393">MGPETTSTDRVSEDLEQAVTCLRRVMHGIKPDYHGTTENEEEQNPDVICTLQQITGALERCMENNKTLNDVLSGKMKCTTCGSTAVGFLADCHDNSATSTTTTVSHRSSVEPPPRRKASGTTEDEELDEVCSSIGSRSIRSVSSSVNADDDENNQTLLAEKTPEEEEEEHDLVMKTILSTTSTSTAAPVVYNGKKSKKEIKEEEEPVTDPSIDFFIQNALSMVQDVKPESPASEENEDDKAMMSNLLQMLFANGTNPSALLEGGSDGTESTGSSQPSPPNDPSHFDSIAMFESLLAAELNQDASAEAEAKAAAQRKRKSTPMKVPKSENGAGYVCPMEGCNKIFKEKGSVHRHFVTHIGMRFNCDKCKASYTQKHALMLHQKIHANPDAYQCRGCGTNYTTQNGLRLHRQRNPACMEQSNSNNVSMVDFNSSLSDMLSVTKASPTKQMVMAAP</sequence>
<organism evidence="10">
    <name type="scientific">Caenorhabditis brenneri</name>
    <name type="common">Nematode worm</name>
    <dbReference type="NCBI Taxonomy" id="135651"/>
    <lineage>
        <taxon>Eukaryota</taxon>
        <taxon>Metazoa</taxon>
        <taxon>Ecdysozoa</taxon>
        <taxon>Nematoda</taxon>
        <taxon>Chromadorea</taxon>
        <taxon>Rhabditida</taxon>
        <taxon>Rhabditina</taxon>
        <taxon>Rhabditomorpha</taxon>
        <taxon>Rhabditoidea</taxon>
        <taxon>Rhabditidae</taxon>
        <taxon>Peloderinae</taxon>
        <taxon>Caenorhabditis</taxon>
    </lineage>
</organism>
<dbReference type="OMA" id="NGAGYIC"/>
<dbReference type="InterPro" id="IPR036236">
    <property type="entry name" value="Znf_C2H2_sf"/>
</dbReference>
<keyword evidence="1" id="KW-0479">Metal-binding</keyword>
<evidence type="ECO:0000256" key="1">
    <source>
        <dbReference type="ARBA" id="ARBA00022723"/>
    </source>
</evidence>
<dbReference type="GO" id="GO:0008270">
    <property type="term" value="F:zinc ion binding"/>
    <property type="evidence" value="ECO:0007669"/>
    <property type="project" value="UniProtKB-KW"/>
</dbReference>
<dbReference type="HOGENOM" id="CLU_604430_0_0_1"/>
<dbReference type="PROSITE" id="PS50157">
    <property type="entry name" value="ZINC_FINGER_C2H2_2"/>
    <property type="match status" value="2"/>
</dbReference>
<feature type="region of interest" description="Disordered" evidence="7">
    <location>
        <begin position="94"/>
        <end position="170"/>
    </location>
</feature>
<keyword evidence="5" id="KW-0539">Nucleus</keyword>
<dbReference type="SUPFAM" id="SSF57667">
    <property type="entry name" value="beta-beta-alpha zinc fingers"/>
    <property type="match status" value="2"/>
</dbReference>
<evidence type="ECO:0000313" key="9">
    <source>
        <dbReference type="EMBL" id="EGT31418.1"/>
    </source>
</evidence>
<name>G0MIV4_CAEBE</name>
<evidence type="ECO:0000256" key="3">
    <source>
        <dbReference type="ARBA" id="ARBA00022771"/>
    </source>
</evidence>
<keyword evidence="4" id="KW-0862">Zinc</keyword>
<accession>G0MIV4</accession>
<dbReference type="InterPro" id="IPR013087">
    <property type="entry name" value="Znf_C2H2_type"/>
</dbReference>
<feature type="compositionally biased region" description="Low complexity" evidence="7">
    <location>
        <begin position="132"/>
        <end position="146"/>
    </location>
</feature>
<feature type="region of interest" description="Disordered" evidence="7">
    <location>
        <begin position="306"/>
        <end position="327"/>
    </location>
</feature>
<dbReference type="PANTHER" id="PTHR14003">
    <property type="entry name" value="TRANSCRIPTIONAL REPRESSOR PROTEIN YY"/>
    <property type="match status" value="1"/>
</dbReference>
<evidence type="ECO:0000313" key="10">
    <source>
        <dbReference type="Proteomes" id="UP000008068"/>
    </source>
</evidence>
<dbReference type="EMBL" id="GL379796">
    <property type="protein sequence ID" value="EGT31418.1"/>
    <property type="molecule type" value="Genomic_DNA"/>
</dbReference>
<feature type="region of interest" description="Disordered" evidence="7">
    <location>
        <begin position="256"/>
        <end position="286"/>
    </location>
</feature>
<proteinExistence type="predicted"/>
<dbReference type="SMART" id="SM00355">
    <property type="entry name" value="ZnF_C2H2"/>
    <property type="match status" value="3"/>
</dbReference>
<dbReference type="PROSITE" id="PS00028">
    <property type="entry name" value="ZINC_FINGER_C2H2_1"/>
    <property type="match status" value="2"/>
</dbReference>
<gene>
    <name evidence="9" type="ORF">CAEBREN_11039</name>
</gene>
<feature type="domain" description="C2H2-type" evidence="8">
    <location>
        <begin position="362"/>
        <end position="389"/>
    </location>
</feature>
<reference evidence="10" key="1">
    <citation type="submission" date="2011-07" db="EMBL/GenBank/DDBJ databases">
        <authorList>
            <consortium name="Caenorhabditis brenneri Sequencing and Analysis Consortium"/>
            <person name="Wilson R.K."/>
        </authorList>
    </citation>
    <scope>NUCLEOTIDE SEQUENCE [LARGE SCALE GENOMIC DNA]</scope>
    <source>
        <strain evidence="10">PB2801</strain>
    </source>
</reference>
<dbReference type="GO" id="GO:0005667">
    <property type="term" value="C:transcription regulator complex"/>
    <property type="evidence" value="ECO:0007669"/>
    <property type="project" value="TreeGrafter"/>
</dbReference>
<feature type="domain" description="C2H2-type" evidence="8">
    <location>
        <begin position="333"/>
        <end position="362"/>
    </location>
</feature>
<dbReference type="AlphaFoldDB" id="G0MIV4"/>
<dbReference type="Proteomes" id="UP000008068">
    <property type="component" value="Unassembled WGS sequence"/>
</dbReference>
<dbReference type="GO" id="GO:0000981">
    <property type="term" value="F:DNA-binding transcription factor activity, RNA polymerase II-specific"/>
    <property type="evidence" value="ECO:0007669"/>
    <property type="project" value="TreeGrafter"/>
</dbReference>
<evidence type="ECO:0000256" key="2">
    <source>
        <dbReference type="ARBA" id="ARBA00022737"/>
    </source>
</evidence>
<dbReference type="OrthoDB" id="6077919at2759"/>
<evidence type="ECO:0000256" key="4">
    <source>
        <dbReference type="ARBA" id="ARBA00022833"/>
    </source>
</evidence>
<evidence type="ECO:0000256" key="5">
    <source>
        <dbReference type="ARBA" id="ARBA00023242"/>
    </source>
</evidence>
<keyword evidence="2" id="KW-0677">Repeat</keyword>
<dbReference type="GO" id="GO:0000978">
    <property type="term" value="F:RNA polymerase II cis-regulatory region sequence-specific DNA binding"/>
    <property type="evidence" value="ECO:0007669"/>
    <property type="project" value="TreeGrafter"/>
</dbReference>
<dbReference type="GO" id="GO:0031519">
    <property type="term" value="C:PcG protein complex"/>
    <property type="evidence" value="ECO:0007669"/>
    <property type="project" value="TreeGrafter"/>
</dbReference>
<evidence type="ECO:0000259" key="8">
    <source>
        <dbReference type="PROSITE" id="PS50157"/>
    </source>
</evidence>
<protein>
    <recommendedName>
        <fullName evidence="8">C2H2-type domain-containing protein</fullName>
    </recommendedName>
</protein>
<dbReference type="Gene3D" id="3.30.160.60">
    <property type="entry name" value="Classic Zinc Finger"/>
    <property type="match status" value="2"/>
</dbReference>
<feature type="compositionally biased region" description="Low complexity" evidence="7">
    <location>
        <begin position="96"/>
        <end position="107"/>
    </location>
</feature>
<dbReference type="PANTHER" id="PTHR14003:SF23">
    <property type="entry name" value="ZINC FINGER PROTEIN 143"/>
    <property type="match status" value="1"/>
</dbReference>
<evidence type="ECO:0000256" key="7">
    <source>
        <dbReference type="SAM" id="MobiDB-lite"/>
    </source>
</evidence>
<dbReference type="STRING" id="135651.G0MIV4"/>